<comment type="caution">
    <text evidence="2">The sequence shown here is derived from an EMBL/GenBank/DDBJ whole genome shotgun (WGS) entry which is preliminary data.</text>
</comment>
<reference evidence="2 3" key="1">
    <citation type="journal article" date="2015" name="Stand. Genomic Sci.">
        <title>Genomic Encyclopedia of Bacterial and Archaeal Type Strains, Phase III: the genomes of soil and plant-associated and newly described type strains.</title>
        <authorList>
            <person name="Whitman W.B."/>
            <person name="Woyke T."/>
            <person name="Klenk H.P."/>
            <person name="Zhou Y."/>
            <person name="Lilburn T.G."/>
            <person name="Beck B.J."/>
            <person name="De Vos P."/>
            <person name="Vandamme P."/>
            <person name="Eisen J.A."/>
            <person name="Garrity G."/>
            <person name="Hugenholtz P."/>
            <person name="Kyrpides N.C."/>
        </authorList>
    </citation>
    <scope>NUCLEOTIDE SEQUENCE [LARGE SCALE GENOMIC DNA]</scope>
    <source>
        <strain evidence="2 3">CGMCC 1.10821</strain>
    </source>
</reference>
<feature type="transmembrane region" description="Helical" evidence="1">
    <location>
        <begin position="114"/>
        <end position="147"/>
    </location>
</feature>
<evidence type="ECO:0000313" key="3">
    <source>
        <dbReference type="Proteomes" id="UP000315167"/>
    </source>
</evidence>
<sequence>MTFLICLLITVVLVEALLMFLWSRSYFSWGLPVFKQCIAAPAAALSHLPFNWLEGEYPPASWASIVFEPLSGNMCAFRESLLMPRGPGYLPIMRGLIVADRQRREIRVIGWCNWSILLIAASLVPALVVMPAVALFFVGVLGASYLVQRRRFQNVAIAVGALLETNKEWPQPIGRTPPPPGP</sequence>
<keyword evidence="3" id="KW-1185">Reference proteome</keyword>
<dbReference type="RefSeq" id="WP_144898329.1">
    <property type="nucleotide sequence ID" value="NZ_VLKN01000002.1"/>
</dbReference>
<gene>
    <name evidence="2" type="ORF">IP90_00777</name>
</gene>
<organism evidence="2 3">
    <name type="scientific">Luteimonas cucumeris</name>
    <dbReference type="NCBI Taxonomy" id="985012"/>
    <lineage>
        <taxon>Bacteria</taxon>
        <taxon>Pseudomonadati</taxon>
        <taxon>Pseudomonadota</taxon>
        <taxon>Gammaproteobacteria</taxon>
        <taxon>Lysobacterales</taxon>
        <taxon>Lysobacteraceae</taxon>
        <taxon>Luteimonas</taxon>
    </lineage>
</organism>
<evidence type="ECO:0000256" key="1">
    <source>
        <dbReference type="SAM" id="Phobius"/>
    </source>
</evidence>
<dbReference type="AlphaFoldDB" id="A0A562LAZ9"/>
<keyword evidence="1" id="KW-0812">Transmembrane</keyword>
<dbReference type="Proteomes" id="UP000315167">
    <property type="component" value="Unassembled WGS sequence"/>
</dbReference>
<name>A0A562LAZ9_9GAMM</name>
<accession>A0A562LAZ9</accession>
<evidence type="ECO:0000313" key="2">
    <source>
        <dbReference type="EMBL" id="TWI04644.1"/>
    </source>
</evidence>
<proteinExistence type="predicted"/>
<dbReference type="EMBL" id="VLKN01000002">
    <property type="protein sequence ID" value="TWI04644.1"/>
    <property type="molecule type" value="Genomic_DNA"/>
</dbReference>
<keyword evidence="1" id="KW-0472">Membrane</keyword>
<dbReference type="OrthoDB" id="5998444at2"/>
<protein>
    <submittedName>
        <fullName evidence="2">Uncharacterized protein</fullName>
    </submittedName>
</protein>
<keyword evidence="1" id="KW-1133">Transmembrane helix</keyword>